<reference evidence="2 3" key="1">
    <citation type="submission" date="2017-11" db="EMBL/GenBank/DDBJ databases">
        <title>Draft Genome Sequence of Lactobacillus curieae NBRC 111893 isolated from Koso, a Japanese sugar-Vegetable Fermented Beverage.</title>
        <authorList>
            <person name="Chiou T.Y."/>
            <person name="Oshima K."/>
            <person name="Suda W."/>
            <person name="Hattori M."/>
            <person name="Takahashi T."/>
        </authorList>
    </citation>
    <scope>NUCLEOTIDE SEQUENCE [LARGE SCALE GENOMIC DNA]</scope>
    <source>
        <strain evidence="2 3">NBRC111893</strain>
    </source>
</reference>
<evidence type="ECO:0000256" key="1">
    <source>
        <dbReference type="SAM" id="Phobius"/>
    </source>
</evidence>
<keyword evidence="3" id="KW-1185">Reference proteome</keyword>
<dbReference type="OrthoDB" id="2330128at2"/>
<feature type="transmembrane region" description="Helical" evidence="1">
    <location>
        <begin position="14"/>
        <end position="34"/>
    </location>
</feature>
<name>A0A401FM55_9LACO</name>
<accession>A0A401FM55</accession>
<comment type="caution">
    <text evidence="2">The sequence shown here is derived from an EMBL/GenBank/DDBJ whole genome shotgun (WGS) entry which is preliminary data.</text>
</comment>
<keyword evidence="1" id="KW-1133">Transmembrane helix</keyword>
<organism evidence="2 3">
    <name type="scientific">Lentilactobacillus kosonis</name>
    <dbReference type="NCBI Taxonomy" id="2810561"/>
    <lineage>
        <taxon>Bacteria</taxon>
        <taxon>Bacillati</taxon>
        <taxon>Bacillota</taxon>
        <taxon>Bacilli</taxon>
        <taxon>Lactobacillales</taxon>
        <taxon>Lactobacillaceae</taxon>
        <taxon>Lentilactobacillus</taxon>
    </lineage>
</organism>
<dbReference type="RefSeq" id="WP_125008437.1">
    <property type="nucleotide sequence ID" value="NZ_BEXA01000003.1"/>
</dbReference>
<evidence type="ECO:0000313" key="2">
    <source>
        <dbReference type="EMBL" id="GAY73462.1"/>
    </source>
</evidence>
<dbReference type="EMBL" id="BEXA01000003">
    <property type="protein sequence ID" value="GAY73462.1"/>
    <property type="molecule type" value="Genomic_DNA"/>
</dbReference>
<protein>
    <submittedName>
        <fullName evidence="2">Uncharacterized protein</fullName>
    </submittedName>
</protein>
<dbReference type="AlphaFoldDB" id="A0A401FM55"/>
<keyword evidence="1" id="KW-0812">Transmembrane</keyword>
<gene>
    <name evidence="2" type="ORF">NBRC111893_1608</name>
</gene>
<sequence length="76" mass="8836">MNNPKENTKQHKRFYKTFDFWFGLVITMTGLQDVPSESNHILFVLDAILLVYGIYLVIQSVRTDYKTKPQSGKSHS</sequence>
<dbReference type="Proteomes" id="UP000286974">
    <property type="component" value="Unassembled WGS sequence"/>
</dbReference>
<feature type="transmembrane region" description="Helical" evidence="1">
    <location>
        <begin position="40"/>
        <end position="58"/>
    </location>
</feature>
<keyword evidence="1" id="KW-0472">Membrane</keyword>
<proteinExistence type="predicted"/>
<evidence type="ECO:0000313" key="3">
    <source>
        <dbReference type="Proteomes" id="UP000286974"/>
    </source>
</evidence>